<gene>
    <name evidence="2" type="ORF">EZS28_009786</name>
</gene>
<dbReference type="Gene3D" id="1.25.10.10">
    <property type="entry name" value="Leucine-rich Repeat Variant"/>
    <property type="match status" value="1"/>
</dbReference>
<organism evidence="2 3">
    <name type="scientific">Streblomastix strix</name>
    <dbReference type="NCBI Taxonomy" id="222440"/>
    <lineage>
        <taxon>Eukaryota</taxon>
        <taxon>Metamonada</taxon>
        <taxon>Preaxostyla</taxon>
        <taxon>Oxymonadida</taxon>
        <taxon>Streblomastigidae</taxon>
        <taxon>Streblomastix</taxon>
    </lineage>
</organism>
<sequence length="445" mass="51620">MVFVEEFVDEKRFQIIQEFVLNWAKESINNEDELIMWNALKVYQRFLSSLGEFKGDGKFITLKEKFEKDGTLEKLIKIFSYQGYKDKVINENASACISYIFKAIPLTLELRGPVIEYLKYLTFIPYIYMPPRALVGLAYLAECKENHDQILAASDVLIIDNIGSVQYAFNEGIVDELISFFNRIPAKDVRSYHILPIFDIVNTSSTLERNVLIEKGILKPLLKLMESENEAILKQLIIIFIQIISSTVEIADDGKPNPLYDQMGKDGNLDKLHKIFHNQYKDKEINSYAAIAIGYLFKSITFPTEFGSDIINHIKQKISHMYQFIVENALTALALIAECQVQVYQLKKWIEEFNENVLKKKKDEKKKKKEKQLEEQENAYQIHTIGNEQKEEERNNNTVEKKKEITEDSKQQFEQKPVEEDGEDSTKIIDQNSDSEAYGKDKTKI</sequence>
<evidence type="ECO:0000256" key="1">
    <source>
        <dbReference type="SAM" id="MobiDB-lite"/>
    </source>
</evidence>
<dbReference type="Proteomes" id="UP000324800">
    <property type="component" value="Unassembled WGS sequence"/>
</dbReference>
<dbReference type="InterPro" id="IPR011989">
    <property type="entry name" value="ARM-like"/>
</dbReference>
<proteinExistence type="predicted"/>
<dbReference type="AlphaFoldDB" id="A0A5J4WHZ7"/>
<feature type="region of interest" description="Disordered" evidence="1">
    <location>
        <begin position="364"/>
        <end position="445"/>
    </location>
</feature>
<evidence type="ECO:0000313" key="3">
    <source>
        <dbReference type="Proteomes" id="UP000324800"/>
    </source>
</evidence>
<dbReference type="SUPFAM" id="SSF48371">
    <property type="entry name" value="ARM repeat"/>
    <property type="match status" value="1"/>
</dbReference>
<accession>A0A5J4WHZ7</accession>
<reference evidence="2 3" key="1">
    <citation type="submission" date="2019-03" db="EMBL/GenBank/DDBJ databases">
        <title>Single cell metagenomics reveals metabolic interactions within the superorganism composed of flagellate Streblomastix strix and complex community of Bacteroidetes bacteria on its surface.</title>
        <authorList>
            <person name="Treitli S.C."/>
            <person name="Kolisko M."/>
            <person name="Husnik F."/>
            <person name="Keeling P."/>
            <person name="Hampl V."/>
        </authorList>
    </citation>
    <scope>NUCLEOTIDE SEQUENCE [LARGE SCALE GENOMIC DNA]</scope>
    <source>
        <strain evidence="2">ST1C</strain>
    </source>
</reference>
<name>A0A5J4WHZ7_9EUKA</name>
<dbReference type="EMBL" id="SNRW01001877">
    <property type="protein sequence ID" value="KAA6394684.1"/>
    <property type="molecule type" value="Genomic_DNA"/>
</dbReference>
<dbReference type="InterPro" id="IPR016024">
    <property type="entry name" value="ARM-type_fold"/>
</dbReference>
<feature type="compositionally biased region" description="Polar residues" evidence="1">
    <location>
        <begin position="378"/>
        <end position="387"/>
    </location>
</feature>
<feature type="compositionally biased region" description="Basic and acidic residues" evidence="1">
    <location>
        <begin position="388"/>
        <end position="427"/>
    </location>
</feature>
<protein>
    <recommendedName>
        <fullName evidence="4">Armadillo-type fold</fullName>
    </recommendedName>
</protein>
<evidence type="ECO:0000313" key="2">
    <source>
        <dbReference type="EMBL" id="KAA6394684.1"/>
    </source>
</evidence>
<evidence type="ECO:0008006" key="4">
    <source>
        <dbReference type="Google" id="ProtNLM"/>
    </source>
</evidence>
<comment type="caution">
    <text evidence="2">The sequence shown here is derived from an EMBL/GenBank/DDBJ whole genome shotgun (WGS) entry which is preliminary data.</text>
</comment>